<feature type="domain" description="HTH tetR-type" evidence="3">
    <location>
        <begin position="14"/>
        <end position="74"/>
    </location>
</feature>
<reference evidence="4" key="1">
    <citation type="submission" date="2007-11" db="EMBL/GenBank/DDBJ databases">
        <authorList>
            <person name="Fulton L."/>
            <person name="Clifton S."/>
            <person name="Fulton B."/>
            <person name="Xu J."/>
            <person name="Minx P."/>
            <person name="Pepin K.H."/>
            <person name="Johnson M."/>
            <person name="Thiruvilangam P."/>
            <person name="Bhonagiri V."/>
            <person name="Nash W.E."/>
            <person name="Mardis E.R."/>
            <person name="Wilson R.K."/>
        </authorList>
    </citation>
    <scope>NUCLEOTIDE SEQUENCE [LARGE SCALE GENOMIC DNA]</scope>
    <source>
        <strain evidence="4">DSM 1402</strain>
    </source>
</reference>
<dbReference type="EMBL" id="ABFX02000003">
    <property type="protein sequence ID" value="EDS19781.1"/>
    <property type="molecule type" value="Genomic_DNA"/>
</dbReference>
<dbReference type="InterPro" id="IPR050624">
    <property type="entry name" value="HTH-type_Tx_Regulator"/>
</dbReference>
<dbReference type="SUPFAM" id="SSF46689">
    <property type="entry name" value="Homeodomain-like"/>
    <property type="match status" value="1"/>
</dbReference>
<gene>
    <name evidence="4" type="ORF">CLORAM_00657</name>
</gene>
<keyword evidence="5" id="KW-1185">Reference proteome</keyword>
<dbReference type="InterPro" id="IPR009057">
    <property type="entry name" value="Homeodomain-like_sf"/>
</dbReference>
<dbReference type="GO" id="GO:0003677">
    <property type="term" value="F:DNA binding"/>
    <property type="evidence" value="ECO:0007669"/>
    <property type="project" value="UniProtKB-UniRule"/>
</dbReference>
<keyword evidence="1 2" id="KW-0238">DNA-binding</keyword>
<comment type="caution">
    <text evidence="4">The sequence shown here is derived from an EMBL/GenBank/DDBJ whole genome shotgun (WGS) entry which is preliminary data.</text>
</comment>
<dbReference type="PANTHER" id="PTHR43479">
    <property type="entry name" value="ACREF/ENVCD OPERON REPRESSOR-RELATED"/>
    <property type="match status" value="1"/>
</dbReference>
<evidence type="ECO:0000313" key="5">
    <source>
        <dbReference type="Proteomes" id="UP000005798"/>
    </source>
</evidence>
<accession>B0N221</accession>
<dbReference type="Proteomes" id="UP000005798">
    <property type="component" value="Unassembled WGS sequence"/>
</dbReference>
<evidence type="ECO:0000313" key="4">
    <source>
        <dbReference type="EMBL" id="EDS19781.1"/>
    </source>
</evidence>
<organism evidence="4 5">
    <name type="scientific">Thomasclavelia ramosa DSM 1402</name>
    <dbReference type="NCBI Taxonomy" id="445974"/>
    <lineage>
        <taxon>Bacteria</taxon>
        <taxon>Bacillati</taxon>
        <taxon>Bacillota</taxon>
        <taxon>Erysipelotrichia</taxon>
        <taxon>Erysipelotrichales</taxon>
        <taxon>Coprobacillaceae</taxon>
        <taxon>Thomasclavelia</taxon>
    </lineage>
</organism>
<evidence type="ECO:0000256" key="1">
    <source>
        <dbReference type="ARBA" id="ARBA00023125"/>
    </source>
</evidence>
<name>B0N221_9FIRM</name>
<dbReference type="Pfam" id="PF00440">
    <property type="entry name" value="TetR_N"/>
    <property type="match status" value="1"/>
</dbReference>
<evidence type="ECO:0000256" key="2">
    <source>
        <dbReference type="PROSITE-ProRule" id="PRU00335"/>
    </source>
</evidence>
<evidence type="ECO:0000259" key="3">
    <source>
        <dbReference type="PROSITE" id="PS50977"/>
    </source>
</evidence>
<sequence length="203" mass="24062">MMLLWGEKMQIKKEDLKNDIIEAAKVEFLHHGYEGASMRIIASKSHTTLGNLYNYFTNKEELLGAVLEPSIKSLNKLVEVHLNEEIQVHSLEEVDEALDQFGDFFEESDFRYIMDERLIILFELKTTEYKEKRDWFLLKFKQHMAWHLNIEDINSPYIDIITNMFIDCIKHVLVSHDNLEMQKQEFLKVFKMLCTGIVVNEEK</sequence>
<dbReference type="eggNOG" id="COG1309">
    <property type="taxonomic scope" value="Bacteria"/>
</dbReference>
<reference evidence="4" key="2">
    <citation type="submission" date="2014-06" db="EMBL/GenBank/DDBJ databases">
        <title>Draft genome sequence of Clostridium ramosum(DSM 1402).</title>
        <authorList>
            <person name="Sudarsanam P."/>
            <person name="Ley R."/>
            <person name="Guruge J."/>
            <person name="Turnbaugh P.J."/>
            <person name="Mahowald M."/>
            <person name="Liep D."/>
            <person name="Gordon J."/>
        </authorList>
    </citation>
    <scope>NUCLEOTIDE SEQUENCE</scope>
    <source>
        <strain evidence="4">DSM 1402</strain>
    </source>
</reference>
<feature type="DNA-binding region" description="H-T-H motif" evidence="2">
    <location>
        <begin position="37"/>
        <end position="56"/>
    </location>
</feature>
<dbReference type="PRINTS" id="PR00455">
    <property type="entry name" value="HTHTETR"/>
</dbReference>
<protein>
    <submittedName>
        <fullName evidence="4">Transcriptional regulator, TetR family</fullName>
    </submittedName>
</protein>
<dbReference type="HOGENOM" id="CLU_069356_6_0_9"/>
<dbReference type="PANTHER" id="PTHR43479:SF11">
    <property type="entry name" value="ACREF_ENVCD OPERON REPRESSOR-RELATED"/>
    <property type="match status" value="1"/>
</dbReference>
<dbReference type="InterPro" id="IPR001647">
    <property type="entry name" value="HTH_TetR"/>
</dbReference>
<proteinExistence type="predicted"/>
<dbReference type="PROSITE" id="PS50977">
    <property type="entry name" value="HTH_TETR_2"/>
    <property type="match status" value="1"/>
</dbReference>
<dbReference type="Gene3D" id="1.10.357.10">
    <property type="entry name" value="Tetracycline Repressor, domain 2"/>
    <property type="match status" value="1"/>
</dbReference>
<dbReference type="AlphaFoldDB" id="B0N221"/>